<keyword evidence="1 3" id="KW-0479">Metal-binding</keyword>
<dbReference type="InterPro" id="IPR032466">
    <property type="entry name" value="Metal_Hydrolase"/>
</dbReference>
<feature type="binding site" evidence="3">
    <location>
        <position position="98"/>
    </location>
    <ligand>
        <name>a divalent metal cation</name>
        <dbReference type="ChEBI" id="CHEBI:60240"/>
        <label>1</label>
    </ligand>
</feature>
<feature type="binding site" evidence="3">
    <location>
        <position position="208"/>
    </location>
    <ligand>
        <name>a divalent metal cation</name>
        <dbReference type="ChEBI" id="CHEBI:60240"/>
        <label>1</label>
    </ligand>
</feature>
<dbReference type="PANTHER" id="PTHR46124">
    <property type="entry name" value="D-AMINOACYL-TRNA DEACYLASE"/>
    <property type="match status" value="1"/>
</dbReference>
<dbReference type="GO" id="GO:0005829">
    <property type="term" value="C:cytosol"/>
    <property type="evidence" value="ECO:0007669"/>
    <property type="project" value="TreeGrafter"/>
</dbReference>
<gene>
    <name evidence="4" type="ORF">SAMN02745225_02207</name>
</gene>
<dbReference type="GO" id="GO:0046872">
    <property type="term" value="F:metal ion binding"/>
    <property type="evidence" value="ECO:0007669"/>
    <property type="project" value="UniProtKB-KW"/>
</dbReference>
<dbReference type="PIRSF" id="PIRSF005902">
    <property type="entry name" value="DNase_TatD"/>
    <property type="match status" value="1"/>
</dbReference>
<dbReference type="NCBIfam" id="TIGR00010">
    <property type="entry name" value="YchF/TatD family DNA exonuclease"/>
    <property type="match status" value="1"/>
</dbReference>
<name>A0A1M4Y1Z3_9ACTN</name>
<sequence>MSWFDSHCHPELDVIEEELAYAKERDVAGLIAVGTTPEKSRGVMSYLKQMRRIAPEFVCYGSVGVHPHDAAASGMAGVRALEQLINEDDDDLVVGVGECGLDYYYEHSPRSNQIEIFKAQIDLALRYDKTLVIHTRDAWNDTFEVLSSVELPRRVIFHCFVGTEKEAKVANDLGIYMSFSGIVTFKNSDELRAAAKVARRDLVLVETDAPYLTPVPLRGKPNLFGNVSLTGTFLAELLDLDVAAFKDLTWRNTRKAFAI</sequence>
<dbReference type="InterPro" id="IPR001130">
    <property type="entry name" value="TatD-like"/>
</dbReference>
<dbReference type="SUPFAM" id="SSF51556">
    <property type="entry name" value="Metallo-dependent hydrolases"/>
    <property type="match status" value="1"/>
</dbReference>
<keyword evidence="2" id="KW-0378">Hydrolase</keyword>
<dbReference type="RefSeq" id="WP_072792460.1">
    <property type="nucleotide sequence ID" value="NZ_FQUL01000051.1"/>
</dbReference>
<dbReference type="GO" id="GO:0004536">
    <property type="term" value="F:DNA nuclease activity"/>
    <property type="evidence" value="ECO:0007669"/>
    <property type="project" value="InterPro"/>
</dbReference>
<feature type="binding site" evidence="3">
    <location>
        <position position="9"/>
    </location>
    <ligand>
        <name>a divalent metal cation</name>
        <dbReference type="ChEBI" id="CHEBI:60240"/>
        <label>1</label>
    </ligand>
</feature>
<dbReference type="Pfam" id="PF01026">
    <property type="entry name" value="TatD_DNase"/>
    <property type="match status" value="1"/>
</dbReference>
<accession>A0A1M4Y1Z3</accession>
<dbReference type="FunFam" id="3.20.20.140:FF:000005">
    <property type="entry name" value="TatD family hydrolase"/>
    <property type="match status" value="1"/>
</dbReference>
<reference evidence="5" key="1">
    <citation type="submission" date="2016-11" db="EMBL/GenBank/DDBJ databases">
        <authorList>
            <person name="Varghese N."/>
            <person name="Submissions S."/>
        </authorList>
    </citation>
    <scope>NUCLEOTIDE SEQUENCE [LARGE SCALE GENOMIC DNA]</scope>
    <source>
        <strain evidence="5">DSM 19514</strain>
    </source>
</reference>
<proteinExistence type="predicted"/>
<evidence type="ECO:0000256" key="1">
    <source>
        <dbReference type="ARBA" id="ARBA00022723"/>
    </source>
</evidence>
<dbReference type="Gene3D" id="3.20.20.140">
    <property type="entry name" value="Metal-dependent hydrolases"/>
    <property type="match status" value="1"/>
</dbReference>
<evidence type="ECO:0000313" key="5">
    <source>
        <dbReference type="Proteomes" id="UP000184295"/>
    </source>
</evidence>
<evidence type="ECO:0000256" key="2">
    <source>
        <dbReference type="ARBA" id="ARBA00022801"/>
    </source>
</evidence>
<dbReference type="AlphaFoldDB" id="A0A1M4Y1Z3"/>
<evidence type="ECO:0000256" key="3">
    <source>
        <dbReference type="PIRSR" id="PIRSR005902-1"/>
    </source>
</evidence>
<evidence type="ECO:0000313" key="4">
    <source>
        <dbReference type="EMBL" id="SHE99583.1"/>
    </source>
</evidence>
<dbReference type="CDD" id="cd01310">
    <property type="entry name" value="TatD_DNAse"/>
    <property type="match status" value="1"/>
</dbReference>
<organism evidence="4 5">
    <name type="scientific">Ferrithrix thermotolerans DSM 19514</name>
    <dbReference type="NCBI Taxonomy" id="1121881"/>
    <lineage>
        <taxon>Bacteria</taxon>
        <taxon>Bacillati</taxon>
        <taxon>Actinomycetota</taxon>
        <taxon>Acidimicrobiia</taxon>
        <taxon>Acidimicrobiales</taxon>
        <taxon>Acidimicrobiaceae</taxon>
        <taxon>Ferrithrix</taxon>
    </lineage>
</organism>
<feature type="binding site" evidence="3">
    <location>
        <position position="7"/>
    </location>
    <ligand>
        <name>a divalent metal cation</name>
        <dbReference type="ChEBI" id="CHEBI:60240"/>
        <label>1</label>
    </ligand>
</feature>
<dbReference type="Proteomes" id="UP000184295">
    <property type="component" value="Unassembled WGS sequence"/>
</dbReference>
<dbReference type="EMBL" id="FQUL01000051">
    <property type="protein sequence ID" value="SHE99583.1"/>
    <property type="molecule type" value="Genomic_DNA"/>
</dbReference>
<feature type="binding site" evidence="3">
    <location>
        <position position="158"/>
    </location>
    <ligand>
        <name>a divalent metal cation</name>
        <dbReference type="ChEBI" id="CHEBI:60240"/>
        <label>2</label>
    </ligand>
</feature>
<dbReference type="PANTHER" id="PTHR46124:SF2">
    <property type="entry name" value="D-AMINOACYL-TRNA DEACYLASE"/>
    <property type="match status" value="1"/>
</dbReference>
<feature type="binding site" evidence="3">
    <location>
        <position position="134"/>
    </location>
    <ligand>
        <name>a divalent metal cation</name>
        <dbReference type="ChEBI" id="CHEBI:60240"/>
        <label>2</label>
    </ligand>
</feature>
<protein>
    <submittedName>
        <fullName evidence="4">TatD DNase family protein</fullName>
    </submittedName>
</protein>
<dbReference type="STRING" id="1121881.SAMN02745225_02207"/>
<keyword evidence="5" id="KW-1185">Reference proteome</keyword>
<dbReference type="GO" id="GO:0016788">
    <property type="term" value="F:hydrolase activity, acting on ester bonds"/>
    <property type="evidence" value="ECO:0007669"/>
    <property type="project" value="InterPro"/>
</dbReference>
<dbReference type="InterPro" id="IPR015991">
    <property type="entry name" value="TatD/YcfH-like"/>
</dbReference>